<keyword evidence="3 9" id="KW-0028">Amino-acid biosynthesis</keyword>
<evidence type="ECO:0000256" key="6">
    <source>
        <dbReference type="ARBA" id="ARBA00023239"/>
    </source>
</evidence>
<dbReference type="InterPro" id="IPR008242">
    <property type="entry name" value="Chor_mutase/pphenate_deHydtase"/>
</dbReference>
<dbReference type="CDD" id="cd13633">
    <property type="entry name" value="PBP2_Sa-PDT_like"/>
    <property type="match status" value="1"/>
</dbReference>
<feature type="site" description="Essential for prephenate dehydratase activity" evidence="8">
    <location>
        <position position="192"/>
    </location>
</feature>
<sequence length="304" mass="32097">MATAYLGPKGSFSEDATRLHVLRAGGSPAVTVPEATGDAMEQADLMPFASIPALTAAVETGLATEALLPIENSLEGAVSATLDLLIHETTLRIAAEIVLPVRHDLITLPGASLADIRVVTSHPQALGQSRRFLDRCLPGVEQLAALSTSAAVAAVIAAGDPTRAAIGTARAAGLYGGAVLAHDIQDVRANVTRFVVLRAHDAEPTGEDRTSLGFMVRDNVPGALHQALSGFADEGLQMSKIESRPAKAWLGDYVFLVDFEAHREDPSARRALARLGEVAETVMVFGSYPRFPVAALRELIDPRR</sequence>
<dbReference type="GO" id="GO:0004664">
    <property type="term" value="F:prephenate dehydratase activity"/>
    <property type="evidence" value="ECO:0007669"/>
    <property type="project" value="UniProtKB-UniRule"/>
</dbReference>
<evidence type="ECO:0000256" key="9">
    <source>
        <dbReference type="RuleBase" id="RU361254"/>
    </source>
</evidence>
<evidence type="ECO:0000313" key="12">
    <source>
        <dbReference type="EMBL" id="CAA9555143.1"/>
    </source>
</evidence>
<comment type="catalytic activity">
    <reaction evidence="7 9">
        <text>prephenate + H(+) = 3-phenylpyruvate + CO2 + H2O</text>
        <dbReference type="Rhea" id="RHEA:21648"/>
        <dbReference type="ChEBI" id="CHEBI:15377"/>
        <dbReference type="ChEBI" id="CHEBI:15378"/>
        <dbReference type="ChEBI" id="CHEBI:16526"/>
        <dbReference type="ChEBI" id="CHEBI:18005"/>
        <dbReference type="ChEBI" id="CHEBI:29934"/>
        <dbReference type="EC" id="4.2.1.51"/>
    </reaction>
</comment>
<dbReference type="EMBL" id="CADCWK010000118">
    <property type="protein sequence ID" value="CAA9555143.1"/>
    <property type="molecule type" value="Genomic_DNA"/>
</dbReference>
<keyword evidence="5 9" id="KW-0584">Phenylalanine biosynthesis</keyword>
<feature type="domain" description="Prephenate dehydratase" evidence="10">
    <location>
        <begin position="2"/>
        <end position="199"/>
    </location>
</feature>
<feature type="domain" description="ACT" evidence="11">
    <location>
        <begin position="212"/>
        <end position="289"/>
    </location>
</feature>
<comment type="pathway">
    <text evidence="1 9">Amino-acid biosynthesis; L-phenylalanine biosynthesis; phenylpyruvate from prephenate: step 1/1.</text>
</comment>
<dbReference type="InterPro" id="IPR001086">
    <property type="entry name" value="Preph_deHydtase"/>
</dbReference>
<evidence type="ECO:0000259" key="11">
    <source>
        <dbReference type="PROSITE" id="PS51671"/>
    </source>
</evidence>
<dbReference type="PROSITE" id="PS51671">
    <property type="entry name" value="ACT"/>
    <property type="match status" value="1"/>
</dbReference>
<dbReference type="GO" id="GO:0005737">
    <property type="term" value="C:cytoplasm"/>
    <property type="evidence" value="ECO:0007669"/>
    <property type="project" value="TreeGrafter"/>
</dbReference>
<dbReference type="PANTHER" id="PTHR21022:SF19">
    <property type="entry name" value="PREPHENATE DEHYDRATASE-RELATED"/>
    <property type="match status" value="1"/>
</dbReference>
<dbReference type="CDD" id="cd04905">
    <property type="entry name" value="ACT_CM-PDT"/>
    <property type="match status" value="1"/>
</dbReference>
<gene>
    <name evidence="9" type="primary">pheA</name>
    <name evidence="12" type="ORF">AVDCRST_MAG33-1220</name>
</gene>
<evidence type="ECO:0000256" key="1">
    <source>
        <dbReference type="ARBA" id="ARBA00004741"/>
    </source>
</evidence>
<dbReference type="SUPFAM" id="SSF53850">
    <property type="entry name" value="Periplasmic binding protein-like II"/>
    <property type="match status" value="1"/>
</dbReference>
<keyword evidence="6 9" id="KW-0456">Lyase</keyword>
<dbReference type="PROSITE" id="PS00858">
    <property type="entry name" value="PREPHENATE_DEHYDR_2"/>
    <property type="match status" value="1"/>
</dbReference>
<dbReference type="InterPro" id="IPR045865">
    <property type="entry name" value="ACT-like_dom_sf"/>
</dbReference>
<dbReference type="PIRSF" id="PIRSF001500">
    <property type="entry name" value="Chor_mut_pdt_Ppr"/>
    <property type="match status" value="1"/>
</dbReference>
<evidence type="ECO:0000256" key="7">
    <source>
        <dbReference type="ARBA" id="ARBA00047848"/>
    </source>
</evidence>
<accession>A0A6J4UMT6</accession>
<keyword evidence="4 9" id="KW-0057">Aromatic amino acid biosynthesis</keyword>
<dbReference type="UniPathway" id="UPA00121">
    <property type="reaction ID" value="UER00345"/>
</dbReference>
<evidence type="ECO:0000256" key="5">
    <source>
        <dbReference type="ARBA" id="ARBA00023222"/>
    </source>
</evidence>
<proteinExistence type="predicted"/>
<protein>
    <recommendedName>
        <fullName evidence="2 9">Prephenate dehydratase</fullName>
        <shortName evidence="9">PDT</shortName>
        <ecNumber evidence="2 9">4.2.1.51</ecNumber>
    </recommendedName>
</protein>
<dbReference type="PROSITE" id="PS51171">
    <property type="entry name" value="PREPHENATE_DEHYDR_3"/>
    <property type="match status" value="1"/>
</dbReference>
<dbReference type="EC" id="4.2.1.51" evidence="2 9"/>
<dbReference type="InterPro" id="IPR002912">
    <property type="entry name" value="ACT_dom"/>
</dbReference>
<dbReference type="Pfam" id="PF00800">
    <property type="entry name" value="PDT"/>
    <property type="match status" value="1"/>
</dbReference>
<reference evidence="12" key="1">
    <citation type="submission" date="2020-02" db="EMBL/GenBank/DDBJ databases">
        <authorList>
            <person name="Meier V. D."/>
        </authorList>
    </citation>
    <scope>NUCLEOTIDE SEQUENCE</scope>
    <source>
        <strain evidence="12">AVDCRST_MAG33</strain>
    </source>
</reference>
<evidence type="ECO:0000256" key="8">
    <source>
        <dbReference type="PIRSR" id="PIRSR001500-2"/>
    </source>
</evidence>
<dbReference type="Gene3D" id="3.40.190.10">
    <property type="entry name" value="Periplasmic binding protein-like II"/>
    <property type="match status" value="2"/>
</dbReference>
<dbReference type="Gene3D" id="3.30.70.260">
    <property type="match status" value="1"/>
</dbReference>
<dbReference type="PANTHER" id="PTHR21022">
    <property type="entry name" value="PREPHENATE DEHYDRATASE P PROTEIN"/>
    <property type="match status" value="1"/>
</dbReference>
<name>A0A6J4UMT6_9BACT</name>
<dbReference type="GO" id="GO:0009094">
    <property type="term" value="P:L-phenylalanine biosynthetic process"/>
    <property type="evidence" value="ECO:0007669"/>
    <property type="project" value="UniProtKB-UniPathway"/>
</dbReference>
<dbReference type="InterPro" id="IPR018528">
    <property type="entry name" value="Preph_deHydtase_CS"/>
</dbReference>
<dbReference type="AlphaFoldDB" id="A0A6J4UMT6"/>
<dbReference type="NCBIfam" id="NF008865">
    <property type="entry name" value="PRK11898.1"/>
    <property type="match status" value="1"/>
</dbReference>
<organism evidence="12">
    <name type="scientific">uncultured Thermomicrobiales bacterium</name>
    <dbReference type="NCBI Taxonomy" id="1645740"/>
    <lineage>
        <taxon>Bacteria</taxon>
        <taxon>Pseudomonadati</taxon>
        <taxon>Thermomicrobiota</taxon>
        <taxon>Thermomicrobia</taxon>
        <taxon>Thermomicrobiales</taxon>
        <taxon>environmental samples</taxon>
    </lineage>
</organism>
<evidence type="ECO:0000256" key="2">
    <source>
        <dbReference type="ARBA" id="ARBA00013147"/>
    </source>
</evidence>
<dbReference type="SUPFAM" id="SSF55021">
    <property type="entry name" value="ACT-like"/>
    <property type="match status" value="1"/>
</dbReference>
<evidence type="ECO:0000256" key="3">
    <source>
        <dbReference type="ARBA" id="ARBA00022605"/>
    </source>
</evidence>
<evidence type="ECO:0000259" key="10">
    <source>
        <dbReference type="PROSITE" id="PS51171"/>
    </source>
</evidence>
<evidence type="ECO:0000256" key="4">
    <source>
        <dbReference type="ARBA" id="ARBA00023141"/>
    </source>
</evidence>